<evidence type="ECO:0008006" key="4">
    <source>
        <dbReference type="Google" id="ProtNLM"/>
    </source>
</evidence>
<dbReference type="RefSeq" id="WP_153737409.1">
    <property type="nucleotide sequence ID" value="NZ_WJNG01000011.1"/>
</dbReference>
<evidence type="ECO:0000313" key="2">
    <source>
        <dbReference type="EMBL" id="MRH43799.1"/>
    </source>
</evidence>
<organism evidence="2 3">
    <name type="scientific">Aquibacillus halophilus</name>
    <dbReference type="NCBI Taxonomy" id="930132"/>
    <lineage>
        <taxon>Bacteria</taxon>
        <taxon>Bacillati</taxon>
        <taxon>Bacillota</taxon>
        <taxon>Bacilli</taxon>
        <taxon>Bacillales</taxon>
        <taxon>Bacillaceae</taxon>
        <taxon>Aquibacillus</taxon>
    </lineage>
</organism>
<feature type="compositionally biased region" description="Basic and acidic residues" evidence="1">
    <location>
        <begin position="27"/>
        <end position="36"/>
    </location>
</feature>
<dbReference type="AlphaFoldDB" id="A0A6A8DJ89"/>
<dbReference type="Proteomes" id="UP000799092">
    <property type="component" value="Unassembled WGS sequence"/>
</dbReference>
<evidence type="ECO:0000313" key="3">
    <source>
        <dbReference type="Proteomes" id="UP000799092"/>
    </source>
</evidence>
<name>A0A6A8DJ89_9BACI</name>
<feature type="region of interest" description="Disordered" evidence="1">
    <location>
        <begin position="1"/>
        <end position="71"/>
    </location>
</feature>
<gene>
    <name evidence="2" type="ORF">GH741_14065</name>
</gene>
<keyword evidence="3" id="KW-1185">Reference proteome</keyword>
<comment type="caution">
    <text evidence="2">The sequence shown here is derived from an EMBL/GenBank/DDBJ whole genome shotgun (WGS) entry which is preliminary data.</text>
</comment>
<reference evidence="2" key="1">
    <citation type="submission" date="2019-11" db="EMBL/GenBank/DDBJ databases">
        <authorList>
            <person name="Li J."/>
        </authorList>
    </citation>
    <scope>NUCLEOTIDE SEQUENCE</scope>
    <source>
        <strain evidence="2">B6B</strain>
    </source>
</reference>
<dbReference type="OrthoDB" id="2970389at2"/>
<proteinExistence type="predicted"/>
<dbReference type="EMBL" id="WJNG01000011">
    <property type="protein sequence ID" value="MRH43799.1"/>
    <property type="molecule type" value="Genomic_DNA"/>
</dbReference>
<evidence type="ECO:0000256" key="1">
    <source>
        <dbReference type="SAM" id="MobiDB-lite"/>
    </source>
</evidence>
<sequence length="71" mass="8090">MNRNKKQDGSFNKKTKANSAEGIGIRTELDSEHPYHTIDQYAGDSVDEHKEIENANEHFADEELDQINNNS</sequence>
<protein>
    <recommendedName>
        <fullName evidence="4">DUF4025 domain-containing protein</fullName>
    </recommendedName>
</protein>
<feature type="compositionally biased region" description="Basic and acidic residues" evidence="1">
    <location>
        <begin position="46"/>
        <end position="61"/>
    </location>
</feature>
<accession>A0A6A8DJ89</accession>